<sequence>MDSLFSHAPEPEEPAVPAASSDKSSPSIHVVRVPVESDQALEGFMEYIHLWWPSQFTSFGAGTFVSVDMEAIGEEGGPESKWLEWGTVSESLAAHQINIDWLYPSRSSLEFTFVDVSPSGAEVTLKVTGRPALVNREDGSEFIIEWDTILGFYARFMGASPEQHAAE</sequence>
<keyword evidence="3" id="KW-1185">Reference proteome</keyword>
<proteinExistence type="predicted"/>
<evidence type="ECO:0000313" key="2">
    <source>
        <dbReference type="EMBL" id="MBB5598445.1"/>
    </source>
</evidence>
<reference evidence="2 3" key="1">
    <citation type="submission" date="2020-08" db="EMBL/GenBank/DDBJ databases">
        <title>Sequencing the genomes of 1000 actinobacteria strains.</title>
        <authorList>
            <person name="Klenk H.-P."/>
        </authorList>
    </citation>
    <scope>NUCLEOTIDE SEQUENCE [LARGE SCALE GENOMIC DNA]</scope>
    <source>
        <strain evidence="2 3">DSM 23694</strain>
    </source>
</reference>
<protein>
    <recommendedName>
        <fullName evidence="4">ATPase</fullName>
    </recommendedName>
</protein>
<accession>A0A7W9DB97</accession>
<comment type="caution">
    <text evidence="2">The sequence shown here is derived from an EMBL/GenBank/DDBJ whole genome shotgun (WGS) entry which is preliminary data.</text>
</comment>
<dbReference type="Proteomes" id="UP000523863">
    <property type="component" value="Unassembled WGS sequence"/>
</dbReference>
<name>A0A7W9DB97_9MICC</name>
<gene>
    <name evidence="2" type="ORF">BKA12_001525</name>
</gene>
<organism evidence="2 3">
    <name type="scientific">Neomicrococcus lactis</name>
    <dbReference type="NCBI Taxonomy" id="732241"/>
    <lineage>
        <taxon>Bacteria</taxon>
        <taxon>Bacillati</taxon>
        <taxon>Actinomycetota</taxon>
        <taxon>Actinomycetes</taxon>
        <taxon>Micrococcales</taxon>
        <taxon>Micrococcaceae</taxon>
        <taxon>Neomicrococcus</taxon>
    </lineage>
</organism>
<dbReference type="InterPro" id="IPR023393">
    <property type="entry name" value="START-like_dom_sf"/>
</dbReference>
<evidence type="ECO:0000256" key="1">
    <source>
        <dbReference type="SAM" id="MobiDB-lite"/>
    </source>
</evidence>
<feature type="region of interest" description="Disordered" evidence="1">
    <location>
        <begin position="1"/>
        <end position="24"/>
    </location>
</feature>
<dbReference type="Gene3D" id="3.30.530.20">
    <property type="match status" value="1"/>
</dbReference>
<dbReference type="AlphaFoldDB" id="A0A7W9DB97"/>
<dbReference type="RefSeq" id="WP_183642142.1">
    <property type="nucleotide sequence ID" value="NZ_JACHBL010000001.1"/>
</dbReference>
<evidence type="ECO:0008006" key="4">
    <source>
        <dbReference type="Google" id="ProtNLM"/>
    </source>
</evidence>
<evidence type="ECO:0000313" key="3">
    <source>
        <dbReference type="Proteomes" id="UP000523863"/>
    </source>
</evidence>
<dbReference type="EMBL" id="JACHBL010000001">
    <property type="protein sequence ID" value="MBB5598445.1"/>
    <property type="molecule type" value="Genomic_DNA"/>
</dbReference>